<gene>
    <name evidence="1" type="ORF">F7725_026835</name>
</gene>
<dbReference type="AlphaFoldDB" id="A0A7J5X843"/>
<comment type="caution">
    <text evidence="1">The sequence shown here is derived from an EMBL/GenBank/DDBJ whole genome shotgun (WGS) entry which is preliminary data.</text>
</comment>
<evidence type="ECO:0000313" key="2">
    <source>
        <dbReference type="Proteomes" id="UP000518266"/>
    </source>
</evidence>
<accession>A0A7J5X843</accession>
<dbReference type="OrthoDB" id="10059413at2759"/>
<reference evidence="1 2" key="1">
    <citation type="submission" date="2020-03" db="EMBL/GenBank/DDBJ databases">
        <title>Dissostichus mawsoni Genome sequencing and assembly.</title>
        <authorList>
            <person name="Park H."/>
        </authorList>
    </citation>
    <scope>NUCLEOTIDE SEQUENCE [LARGE SCALE GENOMIC DNA]</scope>
    <source>
        <strain evidence="1">DM0001</strain>
        <tissue evidence="1">Muscle</tissue>
    </source>
</reference>
<dbReference type="EMBL" id="JAAKFY010000027">
    <property type="protein sequence ID" value="KAF3833170.1"/>
    <property type="molecule type" value="Genomic_DNA"/>
</dbReference>
<dbReference type="Proteomes" id="UP000518266">
    <property type="component" value="Unassembled WGS sequence"/>
</dbReference>
<evidence type="ECO:0000313" key="1">
    <source>
        <dbReference type="EMBL" id="KAF3833170.1"/>
    </source>
</evidence>
<protein>
    <submittedName>
        <fullName evidence="1">Uncharacterized protein</fullName>
    </submittedName>
</protein>
<proteinExistence type="predicted"/>
<name>A0A7J5X843_DISMA</name>
<keyword evidence="2" id="KW-1185">Reference proteome</keyword>
<organism evidence="1 2">
    <name type="scientific">Dissostichus mawsoni</name>
    <name type="common">Antarctic cod</name>
    <dbReference type="NCBI Taxonomy" id="36200"/>
    <lineage>
        <taxon>Eukaryota</taxon>
        <taxon>Metazoa</taxon>
        <taxon>Chordata</taxon>
        <taxon>Craniata</taxon>
        <taxon>Vertebrata</taxon>
        <taxon>Euteleostomi</taxon>
        <taxon>Actinopterygii</taxon>
        <taxon>Neopterygii</taxon>
        <taxon>Teleostei</taxon>
        <taxon>Neoteleostei</taxon>
        <taxon>Acanthomorphata</taxon>
        <taxon>Eupercaria</taxon>
        <taxon>Perciformes</taxon>
        <taxon>Notothenioidei</taxon>
        <taxon>Nototheniidae</taxon>
        <taxon>Dissostichus</taxon>
    </lineage>
</organism>
<sequence length="119" mass="13556">MESNADLVDGRLLTLEATCAELPASNAKLRAKTADLEPHSRLKNIRIIGLPESIEGGFLLKWIHSSPPTHNRWIHEILYCVRLERIRFSLSGSLTTFHNTWQPFLDHIDTLTIDEEPNT</sequence>